<sequence length="73" mass="8685">MTRKGYPTEEDLRNQRTLTCEIAYHGRLGVLRFLMFYFEFSPSQWAFGNKSFISGRIRIYTMYCLGPFGIQWS</sequence>
<name>A0A0F9UYN1_9ZZZZ</name>
<accession>A0A0F9UYN1</accession>
<dbReference type="EMBL" id="LAZR01000749">
    <property type="protein sequence ID" value="KKN58733.1"/>
    <property type="molecule type" value="Genomic_DNA"/>
</dbReference>
<protein>
    <submittedName>
        <fullName evidence="1">Uncharacterized protein</fullName>
    </submittedName>
</protein>
<organism evidence="1">
    <name type="scientific">marine sediment metagenome</name>
    <dbReference type="NCBI Taxonomy" id="412755"/>
    <lineage>
        <taxon>unclassified sequences</taxon>
        <taxon>metagenomes</taxon>
        <taxon>ecological metagenomes</taxon>
    </lineage>
</organism>
<reference evidence="1" key="1">
    <citation type="journal article" date="2015" name="Nature">
        <title>Complex archaea that bridge the gap between prokaryotes and eukaryotes.</title>
        <authorList>
            <person name="Spang A."/>
            <person name="Saw J.H."/>
            <person name="Jorgensen S.L."/>
            <person name="Zaremba-Niedzwiedzka K."/>
            <person name="Martijn J."/>
            <person name="Lind A.E."/>
            <person name="van Eijk R."/>
            <person name="Schleper C."/>
            <person name="Guy L."/>
            <person name="Ettema T.J."/>
        </authorList>
    </citation>
    <scope>NUCLEOTIDE SEQUENCE</scope>
</reference>
<evidence type="ECO:0000313" key="1">
    <source>
        <dbReference type="EMBL" id="KKN58733.1"/>
    </source>
</evidence>
<proteinExistence type="predicted"/>
<gene>
    <name evidence="1" type="ORF">LCGC14_0549110</name>
</gene>
<dbReference type="AlphaFoldDB" id="A0A0F9UYN1"/>
<comment type="caution">
    <text evidence="1">The sequence shown here is derived from an EMBL/GenBank/DDBJ whole genome shotgun (WGS) entry which is preliminary data.</text>
</comment>